<evidence type="ECO:0000256" key="2">
    <source>
        <dbReference type="ARBA" id="ARBA00022490"/>
    </source>
</evidence>
<evidence type="ECO:0000259" key="5">
    <source>
        <dbReference type="Pfam" id="PF23762"/>
    </source>
</evidence>
<dbReference type="InterPro" id="IPR011050">
    <property type="entry name" value="Pectin_lyase_fold/virulence"/>
</dbReference>
<dbReference type="InterPro" id="IPR057508">
    <property type="entry name" value="SHCBP-like_N"/>
</dbReference>
<dbReference type="InterPro" id="IPR012334">
    <property type="entry name" value="Pectin_lyas_fold"/>
</dbReference>
<proteinExistence type="predicted"/>
<reference evidence="6" key="1">
    <citation type="submission" date="2021-05" db="EMBL/GenBank/DDBJ databases">
        <authorList>
            <person name="Alioto T."/>
            <person name="Alioto T."/>
            <person name="Gomez Garrido J."/>
        </authorList>
    </citation>
    <scope>NUCLEOTIDE SEQUENCE</scope>
</reference>
<dbReference type="InterPro" id="IPR045140">
    <property type="entry name" value="SHCBP1-like"/>
</dbReference>
<dbReference type="GO" id="GO:0005819">
    <property type="term" value="C:spindle"/>
    <property type="evidence" value="ECO:0007669"/>
    <property type="project" value="UniProtKB-SubCell"/>
</dbReference>
<dbReference type="PANTHER" id="PTHR14695">
    <property type="entry name" value="SHC SH2-DOMAIN BINDING PROTEIN 1-RELATED"/>
    <property type="match status" value="1"/>
</dbReference>
<dbReference type="Pfam" id="PF23762">
    <property type="entry name" value="SHCBP_N"/>
    <property type="match status" value="1"/>
</dbReference>
<sequence length="505" mass="57503">MKQLYSFNKTFEEQYEEYESILLNSHGDEILNVWKSYLSPALETTGWDAQWCIPVKLCQFFGLLYPQYVLVAVEDIDFDTLQATVQIKEEIPDCNLPDSITEVALYDLLPLYDQDPHISLPMMEVTALYLDQYRVFIKHLWWPWDEVESNVWTDAHLMDRLTLYHEMAEGKILFETGVLIKDLLVEARTSYDKILELTDAAETETPEELNTLMELSARVDYLKKQLVFYGDEKIRRQLEKHNRTAITHDWKHCLVIKQGTKPKDTAKLLEAVPDVPLAMESDLDRAIKGMFSGDTLLLGPGDWVLSSGGILELGATLKGVHSSEESRPVLQDKSYERSSWLHFSYNESTLSNLTLNVKHKYGITVCKNSVLNLHNVTLRGEGKQTGLYLKTGSSLLAQNCVFEQFHTAVRALPEAKVTLKQCEIRDNGTALSVICNAHITLIECKIINCSSAALDCKNLKSDINQESNKDVENNDKEINTNNSIESLQGSEYISIKDCTFENCKH</sequence>
<evidence type="ECO:0000256" key="3">
    <source>
        <dbReference type="ARBA" id="ARBA00023212"/>
    </source>
</evidence>
<dbReference type="GO" id="GO:0007283">
    <property type="term" value="P:spermatogenesis"/>
    <property type="evidence" value="ECO:0007669"/>
    <property type="project" value="TreeGrafter"/>
</dbReference>
<evidence type="ECO:0000259" key="4">
    <source>
        <dbReference type="Pfam" id="PF13229"/>
    </source>
</evidence>
<protein>
    <submittedName>
        <fullName evidence="6">SHC SH2 domain-binding protein 1 homolog B</fullName>
    </submittedName>
</protein>
<dbReference type="EMBL" id="HBUF01051373">
    <property type="protein sequence ID" value="CAG6621941.1"/>
    <property type="molecule type" value="Transcribed_RNA"/>
</dbReference>
<keyword evidence="2" id="KW-0963">Cytoplasm</keyword>
<dbReference type="AlphaFoldDB" id="A0A8D8M7G0"/>
<dbReference type="GO" id="GO:0007112">
    <property type="term" value="P:male meiosis cytokinesis"/>
    <property type="evidence" value="ECO:0007669"/>
    <property type="project" value="TreeGrafter"/>
</dbReference>
<name>A0A8D8M7G0_9HEMI</name>
<feature type="domain" description="SHC SH2" evidence="5">
    <location>
        <begin position="13"/>
        <end position="227"/>
    </location>
</feature>
<evidence type="ECO:0000256" key="1">
    <source>
        <dbReference type="ARBA" id="ARBA00004186"/>
    </source>
</evidence>
<feature type="domain" description="Right handed beta helix" evidence="4">
    <location>
        <begin position="362"/>
        <end position="504"/>
    </location>
</feature>
<comment type="subcellular location">
    <subcellularLocation>
        <location evidence="1">Cytoplasm</location>
        <location evidence="1">Cytoskeleton</location>
        <location evidence="1">Spindle</location>
    </subcellularLocation>
</comment>
<dbReference type="SUPFAM" id="SSF51126">
    <property type="entry name" value="Pectin lyase-like"/>
    <property type="match status" value="1"/>
</dbReference>
<evidence type="ECO:0000313" key="6">
    <source>
        <dbReference type="EMBL" id="CAG6621941.1"/>
    </source>
</evidence>
<keyword evidence="3" id="KW-0206">Cytoskeleton</keyword>
<dbReference type="InterPro" id="IPR039448">
    <property type="entry name" value="Beta_helix"/>
</dbReference>
<dbReference type="Pfam" id="PF13229">
    <property type="entry name" value="Beta_helix"/>
    <property type="match status" value="1"/>
</dbReference>
<dbReference type="PANTHER" id="PTHR14695:SF4">
    <property type="entry name" value="PROTEIN NESSUN DORMA"/>
    <property type="match status" value="1"/>
</dbReference>
<accession>A0A8D8M7G0</accession>
<organism evidence="6">
    <name type="scientific">Cacopsylla melanoneura</name>
    <dbReference type="NCBI Taxonomy" id="428564"/>
    <lineage>
        <taxon>Eukaryota</taxon>
        <taxon>Metazoa</taxon>
        <taxon>Ecdysozoa</taxon>
        <taxon>Arthropoda</taxon>
        <taxon>Hexapoda</taxon>
        <taxon>Insecta</taxon>
        <taxon>Pterygota</taxon>
        <taxon>Neoptera</taxon>
        <taxon>Paraneoptera</taxon>
        <taxon>Hemiptera</taxon>
        <taxon>Sternorrhyncha</taxon>
        <taxon>Psylloidea</taxon>
        <taxon>Psyllidae</taxon>
        <taxon>Psyllinae</taxon>
        <taxon>Cacopsylla</taxon>
    </lineage>
</organism>
<dbReference type="Gene3D" id="2.160.20.10">
    <property type="entry name" value="Single-stranded right-handed beta-helix, Pectin lyase-like"/>
    <property type="match status" value="1"/>
</dbReference>